<evidence type="ECO:0000313" key="3">
    <source>
        <dbReference type="EMBL" id="EOU23603.1"/>
    </source>
</evidence>
<accession>A0AAV3J283</accession>
<dbReference type="EMBL" id="AHYV01000005">
    <property type="protein sequence ID" value="EOT51088.1"/>
    <property type="molecule type" value="Genomic_DNA"/>
</dbReference>
<evidence type="ECO:0000256" key="1">
    <source>
        <dbReference type="SAM" id="Phobius"/>
    </source>
</evidence>
<proteinExistence type="predicted"/>
<reference evidence="3 5" key="2">
    <citation type="submission" date="2013-03" db="EMBL/GenBank/DDBJ databases">
        <title>The Genome Sequence of Enterococcus avium ATCC_14025 (PacBio/Illumina hybrid assembly).</title>
        <authorList>
            <consortium name="The Broad Institute Genomics Platform"/>
            <consortium name="The Broad Institute Genome Sequencing Center for Infectious Disease"/>
            <person name="Earl A."/>
            <person name="Russ C."/>
            <person name="Gilmore M."/>
            <person name="Surin D."/>
            <person name="Walker B."/>
            <person name="Young S."/>
            <person name="Zeng Q."/>
            <person name="Gargeya S."/>
            <person name="Fitzgerald M."/>
            <person name="Haas B."/>
            <person name="Abouelleil A."/>
            <person name="Allen A.W."/>
            <person name="Alvarado L."/>
            <person name="Arachchi H.M."/>
            <person name="Berlin A.M."/>
            <person name="Chapman S.B."/>
            <person name="Gainer-Dewar J."/>
            <person name="Goldberg J."/>
            <person name="Griggs A."/>
            <person name="Gujja S."/>
            <person name="Hansen M."/>
            <person name="Howarth C."/>
            <person name="Imamovic A."/>
            <person name="Ireland A."/>
            <person name="Larimer J."/>
            <person name="McCowan C."/>
            <person name="Murphy C."/>
            <person name="Pearson M."/>
            <person name="Poon T.W."/>
            <person name="Priest M."/>
            <person name="Roberts A."/>
            <person name="Saif S."/>
            <person name="Shea T."/>
            <person name="Sisk P."/>
            <person name="Sykes S."/>
            <person name="Wortman J."/>
            <person name="Nusbaum C."/>
            <person name="Birren B."/>
        </authorList>
    </citation>
    <scope>NUCLEOTIDE SEQUENCE [LARGE SCALE GENOMIC DNA]</scope>
    <source>
        <strain evidence="3 5">ATCC 14025</strain>
    </source>
</reference>
<keyword evidence="4" id="KW-1185">Reference proteome</keyword>
<evidence type="ECO:0000313" key="5">
    <source>
        <dbReference type="Proteomes" id="UP000014107"/>
    </source>
</evidence>
<organism evidence="3 5">
    <name type="scientific">Enterococcus avium ATCC 14025</name>
    <dbReference type="NCBI Taxonomy" id="1140002"/>
    <lineage>
        <taxon>Bacteria</taxon>
        <taxon>Bacillati</taxon>
        <taxon>Bacillota</taxon>
        <taxon>Bacilli</taxon>
        <taxon>Lactobacillales</taxon>
        <taxon>Enterococcaceae</taxon>
        <taxon>Enterococcus</taxon>
    </lineage>
</organism>
<reference evidence="2 4" key="1">
    <citation type="submission" date="2013-03" db="EMBL/GenBank/DDBJ databases">
        <title>The Genome Sequence of Enterococcus avium ATCC_14025 (Illumina only assembly).</title>
        <authorList>
            <consortium name="The Broad Institute Genomics Platform"/>
            <consortium name="The Broad Institute Genome Sequencing Center for Infectious Disease"/>
            <person name="Earl A."/>
            <person name="Russ C."/>
            <person name="Gilmore M."/>
            <person name="Surin D."/>
            <person name="Walker B."/>
            <person name="Young S."/>
            <person name="Zeng Q."/>
            <person name="Gargeya S."/>
            <person name="Fitzgerald M."/>
            <person name="Haas B."/>
            <person name="Abouelleil A."/>
            <person name="Allen A.W."/>
            <person name="Alvarado L."/>
            <person name="Arachchi H.M."/>
            <person name="Berlin A.M."/>
            <person name="Chapman S.B."/>
            <person name="Gainer-Dewar J."/>
            <person name="Goldberg J."/>
            <person name="Griggs A."/>
            <person name="Gujja S."/>
            <person name="Hansen M."/>
            <person name="Howarth C."/>
            <person name="Imamovic A."/>
            <person name="Ireland A."/>
            <person name="Larimer J."/>
            <person name="McCowan C."/>
            <person name="Murphy C."/>
            <person name="Pearson M."/>
            <person name="Poon T.W."/>
            <person name="Priest M."/>
            <person name="Roberts A."/>
            <person name="Saif S."/>
            <person name="Shea T."/>
            <person name="Sisk P."/>
            <person name="Sykes S."/>
            <person name="Wortman J."/>
            <person name="Nusbaum C."/>
            <person name="Birren B."/>
        </authorList>
    </citation>
    <scope>NUCLEOTIDE SEQUENCE [LARGE SCALE GENOMIC DNA]</scope>
    <source>
        <strain evidence="2 4">ATCC 14025</strain>
    </source>
</reference>
<keyword evidence="1" id="KW-0472">Membrane</keyword>
<sequence>MNIGDYILIVAISLTLVITIPIMVDNHKTLKRLKRRKK</sequence>
<comment type="caution">
    <text evidence="3">The sequence shown here is derived from an EMBL/GenBank/DDBJ whole genome shotgun (WGS) entry which is preliminary data.</text>
</comment>
<evidence type="ECO:0000313" key="4">
    <source>
        <dbReference type="Proteomes" id="UP000014104"/>
    </source>
</evidence>
<dbReference type="AlphaFoldDB" id="A0AAV3J283"/>
<name>A0AAV3J283_ENTAV</name>
<evidence type="ECO:0000313" key="2">
    <source>
        <dbReference type="EMBL" id="EOT51088.1"/>
    </source>
</evidence>
<feature type="transmembrane region" description="Helical" evidence="1">
    <location>
        <begin position="6"/>
        <end position="24"/>
    </location>
</feature>
<keyword evidence="1" id="KW-1133">Transmembrane helix</keyword>
<protein>
    <submittedName>
        <fullName evidence="3">Uncharacterized protein</fullName>
    </submittedName>
</protein>
<dbReference type="Proteomes" id="UP000014107">
    <property type="component" value="Unassembled WGS sequence"/>
</dbReference>
<gene>
    <name evidence="3" type="ORF">I570_01468</name>
    <name evidence="2" type="ORF">OMU_00417</name>
</gene>
<dbReference type="EMBL" id="ASWL01000002">
    <property type="protein sequence ID" value="EOU23603.1"/>
    <property type="molecule type" value="Genomic_DNA"/>
</dbReference>
<dbReference type="Proteomes" id="UP000014104">
    <property type="component" value="Unassembled WGS sequence"/>
</dbReference>
<keyword evidence="1" id="KW-0812">Transmembrane</keyword>